<dbReference type="PANTHER" id="PTHR28572">
    <property type="entry name" value="COILED-COIL DOMAIN-CONTAINING PROTEIN 103"/>
    <property type="match status" value="1"/>
</dbReference>
<dbReference type="GO" id="GO:0036159">
    <property type="term" value="P:inner dynein arm assembly"/>
    <property type="evidence" value="ECO:0007669"/>
    <property type="project" value="TreeGrafter"/>
</dbReference>
<dbReference type="GO" id="GO:0005576">
    <property type="term" value="C:extracellular region"/>
    <property type="evidence" value="ECO:0007669"/>
    <property type="project" value="GOC"/>
</dbReference>
<dbReference type="EMBL" id="KZ155791">
    <property type="protein sequence ID" value="OUS45132.1"/>
    <property type="molecule type" value="Genomic_DNA"/>
</dbReference>
<feature type="domain" description="RNA-polymerase II-associated protein 3-like C-terminal" evidence="1">
    <location>
        <begin position="77"/>
        <end position="163"/>
    </location>
</feature>
<sequence>MNVEYASRDTDDVAFTRALERDVSRRAVEVAKKRAAGQRCNYDAFHQLVLGAELRAMKPLNATIENQVNWALTMSTPRNADEFARVWRRDCGDDDGRKTELLFNIPLDVFEVIFKAEIGLDLLRDFVRLIRARVEIDSAAIERAAGILLALTRCGRFRSHLRLAGTNTSRAATETLTRASELDAAHACLEAWSL</sequence>
<proteinExistence type="predicted"/>
<accession>A0A1Y5ID94</accession>
<protein>
    <recommendedName>
        <fullName evidence="1">RNA-polymerase II-associated protein 3-like C-terminal domain-containing protein</fullName>
    </recommendedName>
</protein>
<dbReference type="OMA" id="DENCVER"/>
<name>A0A1Y5ID94_OSTTA</name>
<evidence type="ECO:0000259" key="1">
    <source>
        <dbReference type="Pfam" id="PF13877"/>
    </source>
</evidence>
<dbReference type="AlphaFoldDB" id="A0A1Y5ID94"/>
<gene>
    <name evidence="2" type="ORF">BE221DRAFT_77614</name>
</gene>
<dbReference type="InterPro" id="IPR025986">
    <property type="entry name" value="RPAP3-like_C"/>
</dbReference>
<dbReference type="InterPro" id="IPR042422">
    <property type="entry name" value="CC103"/>
</dbReference>
<evidence type="ECO:0000313" key="2">
    <source>
        <dbReference type="EMBL" id="OUS45132.1"/>
    </source>
</evidence>
<dbReference type="Proteomes" id="UP000195557">
    <property type="component" value="Unassembled WGS sequence"/>
</dbReference>
<dbReference type="GO" id="GO:0003351">
    <property type="term" value="P:epithelial cilium movement involved in extracellular fluid movement"/>
    <property type="evidence" value="ECO:0007669"/>
    <property type="project" value="TreeGrafter"/>
</dbReference>
<dbReference type="PANTHER" id="PTHR28572:SF1">
    <property type="entry name" value="COILED-COIL DOMAIN-CONTAINING PROTEIN 103"/>
    <property type="match status" value="1"/>
</dbReference>
<reference evidence="2" key="1">
    <citation type="submission" date="2017-04" db="EMBL/GenBank/DDBJ databases">
        <title>Population genomics of picophytoplankton unveils novel chromosome hypervariability.</title>
        <authorList>
            <consortium name="DOE Joint Genome Institute"/>
            <person name="Blanc-Mathieu R."/>
            <person name="Krasovec M."/>
            <person name="Hebrard M."/>
            <person name="Yau S."/>
            <person name="Desgranges E."/>
            <person name="Martin J."/>
            <person name="Schackwitz W."/>
            <person name="Kuo A."/>
            <person name="Salin G."/>
            <person name="Donnadieu C."/>
            <person name="Desdevises Y."/>
            <person name="Sanchez-Ferandin S."/>
            <person name="Moreau H."/>
            <person name="Rivals E."/>
            <person name="Grigoriev I.V."/>
            <person name="Grimsley N."/>
            <person name="Eyre-Walker A."/>
            <person name="Piganeau G."/>
        </authorList>
    </citation>
    <scope>NUCLEOTIDE SEQUENCE [LARGE SCALE GENOMIC DNA]</scope>
    <source>
        <strain evidence="2">RCC 1115</strain>
    </source>
</reference>
<dbReference type="GO" id="GO:0007368">
    <property type="term" value="P:determination of left/right symmetry"/>
    <property type="evidence" value="ECO:0007669"/>
    <property type="project" value="TreeGrafter"/>
</dbReference>
<dbReference type="GO" id="GO:0036157">
    <property type="term" value="C:outer dynein arm"/>
    <property type="evidence" value="ECO:0007669"/>
    <property type="project" value="InterPro"/>
</dbReference>
<dbReference type="Pfam" id="PF13877">
    <property type="entry name" value="RPAP3_C"/>
    <property type="match status" value="1"/>
</dbReference>
<organism evidence="2">
    <name type="scientific">Ostreococcus tauri</name>
    <name type="common">Marine green alga</name>
    <dbReference type="NCBI Taxonomy" id="70448"/>
    <lineage>
        <taxon>Eukaryota</taxon>
        <taxon>Viridiplantae</taxon>
        <taxon>Chlorophyta</taxon>
        <taxon>Mamiellophyceae</taxon>
        <taxon>Mamiellales</taxon>
        <taxon>Bathycoccaceae</taxon>
        <taxon>Ostreococcus</taxon>
    </lineage>
</organism>